<dbReference type="STRING" id="35608.A0A2U1MVF7"/>
<gene>
    <name evidence="2" type="ORF">CTI12_AA337960</name>
</gene>
<evidence type="ECO:0000256" key="1">
    <source>
        <dbReference type="SAM" id="MobiDB-lite"/>
    </source>
</evidence>
<feature type="compositionally biased region" description="Acidic residues" evidence="1">
    <location>
        <begin position="86"/>
        <end position="96"/>
    </location>
</feature>
<keyword evidence="3" id="KW-1185">Reference proteome</keyword>
<dbReference type="Proteomes" id="UP000245207">
    <property type="component" value="Unassembled WGS sequence"/>
</dbReference>
<dbReference type="EMBL" id="PKPP01004272">
    <property type="protein sequence ID" value="PWA65184.1"/>
    <property type="molecule type" value="Genomic_DNA"/>
</dbReference>
<proteinExistence type="predicted"/>
<accession>A0A2U1MVF7</accession>
<dbReference type="PANTHER" id="PTHR33828">
    <property type="entry name" value="OS05G0596200 PROTEIN"/>
    <property type="match status" value="1"/>
</dbReference>
<comment type="caution">
    <text evidence="2">The sequence shown here is derived from an EMBL/GenBank/DDBJ whole genome shotgun (WGS) entry which is preliminary data.</text>
</comment>
<feature type="compositionally biased region" description="Basic and acidic residues" evidence="1">
    <location>
        <begin position="97"/>
        <end position="111"/>
    </location>
</feature>
<feature type="compositionally biased region" description="Basic and acidic residues" evidence="1">
    <location>
        <begin position="127"/>
        <end position="136"/>
    </location>
</feature>
<organism evidence="2 3">
    <name type="scientific">Artemisia annua</name>
    <name type="common">Sweet wormwood</name>
    <dbReference type="NCBI Taxonomy" id="35608"/>
    <lineage>
        <taxon>Eukaryota</taxon>
        <taxon>Viridiplantae</taxon>
        <taxon>Streptophyta</taxon>
        <taxon>Embryophyta</taxon>
        <taxon>Tracheophyta</taxon>
        <taxon>Spermatophyta</taxon>
        <taxon>Magnoliopsida</taxon>
        <taxon>eudicotyledons</taxon>
        <taxon>Gunneridae</taxon>
        <taxon>Pentapetalae</taxon>
        <taxon>asterids</taxon>
        <taxon>campanulids</taxon>
        <taxon>Asterales</taxon>
        <taxon>Asteraceae</taxon>
        <taxon>Asteroideae</taxon>
        <taxon>Anthemideae</taxon>
        <taxon>Artemisiinae</taxon>
        <taxon>Artemisia</taxon>
    </lineage>
</organism>
<evidence type="ECO:0000313" key="3">
    <source>
        <dbReference type="Proteomes" id="UP000245207"/>
    </source>
</evidence>
<name>A0A2U1MVF7_ARTAN</name>
<sequence>MAMTNNAHPSMMMESGLLPKDVAKKLFEAKKMKKLGPPMKTVVTVKRQSDSSVSVKKTTTVSTEKKKTPASKAPSVQPRKRKIFDDSSDEGSDDDFVSDKKKTTVSTEKKKAPPSKAPSVQPKKRKIVDESSRRRI</sequence>
<reference evidence="2 3" key="1">
    <citation type="journal article" date="2018" name="Mol. Plant">
        <title>The genome of Artemisia annua provides insight into the evolution of Asteraceae family and artemisinin biosynthesis.</title>
        <authorList>
            <person name="Shen Q."/>
            <person name="Zhang L."/>
            <person name="Liao Z."/>
            <person name="Wang S."/>
            <person name="Yan T."/>
            <person name="Shi P."/>
            <person name="Liu M."/>
            <person name="Fu X."/>
            <person name="Pan Q."/>
            <person name="Wang Y."/>
            <person name="Lv Z."/>
            <person name="Lu X."/>
            <person name="Zhang F."/>
            <person name="Jiang W."/>
            <person name="Ma Y."/>
            <person name="Chen M."/>
            <person name="Hao X."/>
            <person name="Li L."/>
            <person name="Tang Y."/>
            <person name="Lv G."/>
            <person name="Zhou Y."/>
            <person name="Sun X."/>
            <person name="Brodelius P.E."/>
            <person name="Rose J.K.C."/>
            <person name="Tang K."/>
        </authorList>
    </citation>
    <scope>NUCLEOTIDE SEQUENCE [LARGE SCALE GENOMIC DNA]</scope>
    <source>
        <strain evidence="3">cv. Huhao1</strain>
        <tissue evidence="2">Leaf</tissue>
    </source>
</reference>
<feature type="compositionally biased region" description="Low complexity" evidence="1">
    <location>
        <begin position="50"/>
        <end position="62"/>
    </location>
</feature>
<dbReference type="AlphaFoldDB" id="A0A2U1MVF7"/>
<protein>
    <submittedName>
        <fullName evidence="2">Uncharacterized protein</fullName>
    </submittedName>
</protein>
<dbReference type="PANTHER" id="PTHR33828:SF2">
    <property type="entry name" value="NUCLEOLIN"/>
    <property type="match status" value="1"/>
</dbReference>
<feature type="region of interest" description="Disordered" evidence="1">
    <location>
        <begin position="33"/>
        <end position="136"/>
    </location>
</feature>
<evidence type="ECO:0000313" key="2">
    <source>
        <dbReference type="EMBL" id="PWA65184.1"/>
    </source>
</evidence>